<dbReference type="Proteomes" id="UP000270616">
    <property type="component" value="Unassembled WGS sequence"/>
</dbReference>
<dbReference type="PANTHER" id="PTHR48079:SF6">
    <property type="entry name" value="NAD(P)-BINDING DOMAIN-CONTAINING PROTEIN-RELATED"/>
    <property type="match status" value="1"/>
</dbReference>
<dbReference type="Gene3D" id="3.40.50.720">
    <property type="entry name" value="NAD(P)-binding Rossmann-like Domain"/>
    <property type="match status" value="1"/>
</dbReference>
<dbReference type="InterPro" id="IPR036291">
    <property type="entry name" value="NAD(P)-bd_dom_sf"/>
</dbReference>
<sequence length="503" mass="54761">MTSRVLVTGSTGYVGGRLVPRLLKAGYTVRVLVRSPQRLSGVPWHDQVEIVQGDLGDAESVERACQDVETIYYLVHSMSSGAAFEQTESDMARTVAAATARAGVQRIVYLGGLHPEGVKLSQHMRSRTAVGDILLQGEVPAVVFEAGVVIGSGSASFEMIRHLTENLPVMPAPSWVLRKIESIAVRDLLHYLVHAPELPAGLNRRFGLGSREVLTYGAIMYGYAHEAHLNQRYIYALPIPAPTLAGWWVALTTPIPHPLAVPLVQSLQHDAVTTEHDIDGYIPPPEGGLTGYRRSVQLALGKIAAEDVETTWASAANTPPSDPLPSDPDWSGRATYVDERHRWGAASPDAVWEVIQSVGADNGWYSWGLAWSVRGVMDKLAGGVGLTRGRRHRQRLAVGDAVDWWRVEAITNTDDGGRTLLLHAEMKAPGQAWLEMSAVPKDGGTEYRQRAIYFPRGILGKAYWWGVYPFHGFIFPSMARNILAAAERKSTGTGQVSGPTDAS</sequence>
<dbReference type="RefSeq" id="WP_123826238.1">
    <property type="nucleotide sequence ID" value="NZ_RKMF01000015.1"/>
</dbReference>
<organism evidence="2 3">
    <name type="scientific">Kocuria soli</name>
    <dbReference type="NCBI Taxonomy" id="2485125"/>
    <lineage>
        <taxon>Bacteria</taxon>
        <taxon>Bacillati</taxon>
        <taxon>Actinomycetota</taxon>
        <taxon>Actinomycetes</taxon>
        <taxon>Micrococcales</taxon>
        <taxon>Micrococcaceae</taxon>
        <taxon>Kocuria</taxon>
    </lineage>
</organism>
<protein>
    <submittedName>
        <fullName evidence="2">SDR family oxidoreductase</fullName>
    </submittedName>
</protein>
<dbReference type="GO" id="GO:0005737">
    <property type="term" value="C:cytoplasm"/>
    <property type="evidence" value="ECO:0007669"/>
    <property type="project" value="TreeGrafter"/>
</dbReference>
<proteinExistence type="predicted"/>
<dbReference type="InterPro" id="IPR016040">
    <property type="entry name" value="NAD(P)-bd_dom"/>
</dbReference>
<keyword evidence="3" id="KW-1185">Reference proteome</keyword>
<accession>A0A3N4A1H3</accession>
<comment type="caution">
    <text evidence="2">The sequence shown here is derived from an EMBL/GenBank/DDBJ whole genome shotgun (WGS) entry which is preliminary data.</text>
</comment>
<evidence type="ECO:0000259" key="1">
    <source>
        <dbReference type="Pfam" id="PF13460"/>
    </source>
</evidence>
<evidence type="ECO:0000313" key="2">
    <source>
        <dbReference type="EMBL" id="ROZ62074.1"/>
    </source>
</evidence>
<dbReference type="Pfam" id="PF11066">
    <property type="entry name" value="DUF2867"/>
    <property type="match status" value="1"/>
</dbReference>
<feature type="domain" description="NAD(P)-binding" evidence="1">
    <location>
        <begin position="9"/>
        <end position="114"/>
    </location>
</feature>
<evidence type="ECO:0000313" key="3">
    <source>
        <dbReference type="Proteomes" id="UP000270616"/>
    </source>
</evidence>
<dbReference type="InterPro" id="IPR021295">
    <property type="entry name" value="DUF2867"/>
</dbReference>
<dbReference type="PANTHER" id="PTHR48079">
    <property type="entry name" value="PROTEIN YEEZ"/>
    <property type="match status" value="1"/>
</dbReference>
<gene>
    <name evidence="2" type="ORF">EDL96_11480</name>
</gene>
<dbReference type="EMBL" id="RKMF01000015">
    <property type="protein sequence ID" value="ROZ62074.1"/>
    <property type="molecule type" value="Genomic_DNA"/>
</dbReference>
<dbReference type="InterPro" id="IPR051783">
    <property type="entry name" value="NAD(P)-dependent_oxidoreduct"/>
</dbReference>
<name>A0A3N4A1H3_9MICC</name>
<dbReference type="SUPFAM" id="SSF51735">
    <property type="entry name" value="NAD(P)-binding Rossmann-fold domains"/>
    <property type="match status" value="1"/>
</dbReference>
<reference evidence="2 3" key="1">
    <citation type="submission" date="2018-10" db="EMBL/GenBank/DDBJ databases">
        <title>Kocuria sp. M5W7-7, whole genome shotgun sequence.</title>
        <authorList>
            <person name="Tuo L."/>
        </authorList>
    </citation>
    <scope>NUCLEOTIDE SEQUENCE [LARGE SCALE GENOMIC DNA]</scope>
    <source>
        <strain evidence="2 3">M5W7-7</strain>
    </source>
</reference>
<dbReference type="SUPFAM" id="SSF55961">
    <property type="entry name" value="Bet v1-like"/>
    <property type="match status" value="1"/>
</dbReference>
<dbReference type="Pfam" id="PF13460">
    <property type="entry name" value="NAD_binding_10"/>
    <property type="match status" value="1"/>
</dbReference>
<dbReference type="AlphaFoldDB" id="A0A3N4A1H3"/>
<dbReference type="OrthoDB" id="9774199at2"/>
<dbReference type="GO" id="GO:0004029">
    <property type="term" value="F:aldehyde dehydrogenase (NAD+) activity"/>
    <property type="evidence" value="ECO:0007669"/>
    <property type="project" value="TreeGrafter"/>
</dbReference>